<keyword evidence="9" id="KW-0807">Transducer</keyword>
<keyword evidence="5" id="KW-0297">G-protein coupled receptor</keyword>
<keyword evidence="4 10" id="KW-1133">Transmembrane helix</keyword>
<keyword evidence="2" id="KW-1003">Cell membrane</keyword>
<evidence type="ECO:0000256" key="3">
    <source>
        <dbReference type="ARBA" id="ARBA00022692"/>
    </source>
</evidence>
<feature type="transmembrane region" description="Helical" evidence="10">
    <location>
        <begin position="88"/>
        <end position="116"/>
    </location>
</feature>
<feature type="transmembrane region" description="Helical" evidence="10">
    <location>
        <begin position="45"/>
        <end position="68"/>
    </location>
</feature>
<evidence type="ECO:0000256" key="4">
    <source>
        <dbReference type="ARBA" id="ARBA00022989"/>
    </source>
</evidence>
<dbReference type="PROSITE" id="PS50262">
    <property type="entry name" value="G_PROTEIN_RECEP_F1_2"/>
    <property type="match status" value="1"/>
</dbReference>
<comment type="subcellular location">
    <subcellularLocation>
        <location evidence="1">Cell membrane</location>
        <topology evidence="1">Multi-pass membrane protein</topology>
    </subcellularLocation>
</comment>
<evidence type="ECO:0000256" key="8">
    <source>
        <dbReference type="ARBA" id="ARBA00023180"/>
    </source>
</evidence>
<feature type="domain" description="G-protein coupled receptors family 1 profile" evidence="11">
    <location>
        <begin position="25"/>
        <end position="265"/>
    </location>
</feature>
<evidence type="ECO:0000256" key="9">
    <source>
        <dbReference type="ARBA" id="ARBA00023224"/>
    </source>
</evidence>
<dbReference type="Gene3D" id="1.20.1070.10">
    <property type="entry name" value="Rhodopsin 7-helix transmembrane proteins"/>
    <property type="match status" value="1"/>
</dbReference>
<evidence type="ECO:0000256" key="7">
    <source>
        <dbReference type="ARBA" id="ARBA00023170"/>
    </source>
</evidence>
<dbReference type="AlphaFoldDB" id="A0A913XB95"/>
<reference evidence="12" key="1">
    <citation type="submission" date="2022-11" db="UniProtKB">
        <authorList>
            <consortium name="EnsemblMetazoa"/>
        </authorList>
    </citation>
    <scope>IDENTIFICATION</scope>
</reference>
<proteinExistence type="predicted"/>
<evidence type="ECO:0000256" key="5">
    <source>
        <dbReference type="ARBA" id="ARBA00023040"/>
    </source>
</evidence>
<keyword evidence="13" id="KW-1185">Reference proteome</keyword>
<evidence type="ECO:0000256" key="1">
    <source>
        <dbReference type="ARBA" id="ARBA00004651"/>
    </source>
</evidence>
<evidence type="ECO:0000256" key="10">
    <source>
        <dbReference type="SAM" id="Phobius"/>
    </source>
</evidence>
<dbReference type="GeneID" id="110240338"/>
<evidence type="ECO:0000256" key="6">
    <source>
        <dbReference type="ARBA" id="ARBA00023136"/>
    </source>
</evidence>
<evidence type="ECO:0000313" key="13">
    <source>
        <dbReference type="Proteomes" id="UP000887567"/>
    </source>
</evidence>
<dbReference type="InterPro" id="IPR017452">
    <property type="entry name" value="GPCR_Rhodpsn_7TM"/>
</dbReference>
<feature type="transmembrane region" description="Helical" evidence="10">
    <location>
        <begin position="204"/>
        <end position="228"/>
    </location>
</feature>
<dbReference type="RefSeq" id="XP_020901836.1">
    <property type="nucleotide sequence ID" value="XM_021046177.2"/>
</dbReference>
<dbReference type="KEGG" id="epa:110240338"/>
<dbReference type="InterPro" id="IPR000276">
    <property type="entry name" value="GPCR_Rhodpsn"/>
</dbReference>
<keyword evidence="3 10" id="KW-0812">Transmembrane</keyword>
<keyword evidence="7" id="KW-0675">Receptor</keyword>
<feature type="transmembrane region" description="Helical" evidence="10">
    <location>
        <begin position="248"/>
        <end position="267"/>
    </location>
</feature>
<feature type="transmembrane region" description="Helical" evidence="10">
    <location>
        <begin position="159"/>
        <end position="184"/>
    </location>
</feature>
<dbReference type="CDD" id="cd00637">
    <property type="entry name" value="7tm_classA_rhodopsin-like"/>
    <property type="match status" value="1"/>
</dbReference>
<dbReference type="SMART" id="SM01381">
    <property type="entry name" value="7TM_GPCR_Srsx"/>
    <property type="match status" value="1"/>
</dbReference>
<evidence type="ECO:0000256" key="2">
    <source>
        <dbReference type="ARBA" id="ARBA00022475"/>
    </source>
</evidence>
<evidence type="ECO:0000259" key="11">
    <source>
        <dbReference type="PROSITE" id="PS50262"/>
    </source>
</evidence>
<accession>A0A913XB95</accession>
<dbReference type="PANTHER" id="PTHR24246">
    <property type="entry name" value="OLFACTORY RECEPTOR AND ADENOSINE RECEPTOR"/>
    <property type="match status" value="1"/>
</dbReference>
<organism evidence="12 13">
    <name type="scientific">Exaiptasia diaphana</name>
    <name type="common">Tropical sea anemone</name>
    <name type="synonym">Aiptasia pulchella</name>
    <dbReference type="NCBI Taxonomy" id="2652724"/>
    <lineage>
        <taxon>Eukaryota</taxon>
        <taxon>Metazoa</taxon>
        <taxon>Cnidaria</taxon>
        <taxon>Anthozoa</taxon>
        <taxon>Hexacorallia</taxon>
        <taxon>Actiniaria</taxon>
        <taxon>Aiptasiidae</taxon>
        <taxon>Exaiptasia</taxon>
    </lineage>
</organism>
<dbReference type="GO" id="GO:0004930">
    <property type="term" value="F:G protein-coupled receptor activity"/>
    <property type="evidence" value="ECO:0007669"/>
    <property type="project" value="UniProtKB-KW"/>
</dbReference>
<keyword evidence="6 10" id="KW-0472">Membrane</keyword>
<feature type="transmembrane region" description="Helical" evidence="10">
    <location>
        <begin position="12"/>
        <end position="33"/>
    </location>
</feature>
<dbReference type="Proteomes" id="UP000887567">
    <property type="component" value="Unplaced"/>
</dbReference>
<protein>
    <recommendedName>
        <fullName evidence="11">G-protein coupled receptors family 1 profile domain-containing protein</fullName>
    </recommendedName>
</protein>
<feature type="transmembrane region" description="Helical" evidence="10">
    <location>
        <begin position="128"/>
        <end position="147"/>
    </location>
</feature>
<name>A0A913XB95_EXADI</name>
<dbReference type="SUPFAM" id="SSF81321">
    <property type="entry name" value="Family A G protein-coupled receptor-like"/>
    <property type="match status" value="1"/>
</dbReference>
<sequence>MIGSEEERIFWLVVFVLEAVVIIFCNVLGIVIFTRKHHHFKPCLLLTNQCFADFIMGIGVFFYCYDLMNNRLEYNPDCTKMNDLLRTIIFMLPMPASMYSLAVIALERAFAVFFPFRHRSLQTKHYRYAILITWLTSFITTICYVISHCNAFNPQVVEISMLVFMGTMSMAGMTIMFSYVSIYIKLKFFPIFQNNASARKQIKLCRTLFIATLASALTLLPMGIITVYSQLHCGSRAVITCFPGSVHYTALVILISNSFINFFIYSWRFPEFGKDVKDIFVGIRMCAVQVDANPQPTRKTKPEQGRGAAVISRL</sequence>
<dbReference type="EnsemblMetazoa" id="XM_021046177.2">
    <property type="protein sequence ID" value="XP_020901836.1"/>
    <property type="gene ID" value="LOC110240338"/>
</dbReference>
<dbReference type="PANTHER" id="PTHR24246:SF27">
    <property type="entry name" value="ADENOSINE RECEPTOR, ISOFORM A"/>
    <property type="match status" value="1"/>
</dbReference>
<keyword evidence="8" id="KW-0325">Glycoprotein</keyword>
<evidence type="ECO:0000313" key="12">
    <source>
        <dbReference type="EnsemblMetazoa" id="XP_020901836.1"/>
    </source>
</evidence>
<dbReference type="GO" id="GO:0005886">
    <property type="term" value="C:plasma membrane"/>
    <property type="evidence" value="ECO:0007669"/>
    <property type="project" value="UniProtKB-SubCell"/>
</dbReference>
<dbReference type="OrthoDB" id="5990365at2759"/>